<name>A0ACD5TFL0_AVESA</name>
<reference evidence="1" key="1">
    <citation type="submission" date="2021-05" db="EMBL/GenBank/DDBJ databases">
        <authorList>
            <person name="Scholz U."/>
            <person name="Mascher M."/>
            <person name="Fiebig A."/>
        </authorList>
    </citation>
    <scope>NUCLEOTIDE SEQUENCE [LARGE SCALE GENOMIC DNA]</scope>
</reference>
<protein>
    <submittedName>
        <fullName evidence="1">Uncharacterized protein</fullName>
    </submittedName>
</protein>
<dbReference type="EnsemblPlants" id="AVESA.00010b.r2.1AG0045940.1">
    <property type="protein sequence ID" value="AVESA.00010b.r2.1AG0045940.1.CDS.1"/>
    <property type="gene ID" value="AVESA.00010b.r2.1AG0045940"/>
</dbReference>
<accession>A0ACD5TFL0</accession>
<evidence type="ECO:0000313" key="1">
    <source>
        <dbReference type="EnsemblPlants" id="AVESA.00010b.r2.1AG0045940.1.CDS.1"/>
    </source>
</evidence>
<reference evidence="1" key="2">
    <citation type="submission" date="2025-09" db="UniProtKB">
        <authorList>
            <consortium name="EnsemblPlants"/>
        </authorList>
    </citation>
    <scope>IDENTIFICATION</scope>
</reference>
<organism evidence="1 2">
    <name type="scientific">Avena sativa</name>
    <name type="common">Oat</name>
    <dbReference type="NCBI Taxonomy" id="4498"/>
    <lineage>
        <taxon>Eukaryota</taxon>
        <taxon>Viridiplantae</taxon>
        <taxon>Streptophyta</taxon>
        <taxon>Embryophyta</taxon>
        <taxon>Tracheophyta</taxon>
        <taxon>Spermatophyta</taxon>
        <taxon>Magnoliopsida</taxon>
        <taxon>Liliopsida</taxon>
        <taxon>Poales</taxon>
        <taxon>Poaceae</taxon>
        <taxon>BOP clade</taxon>
        <taxon>Pooideae</taxon>
        <taxon>Poodae</taxon>
        <taxon>Poeae</taxon>
        <taxon>Poeae Chloroplast Group 1 (Aveneae type)</taxon>
        <taxon>Aveninae</taxon>
        <taxon>Avena</taxon>
    </lineage>
</organism>
<keyword evidence="2" id="KW-1185">Reference proteome</keyword>
<sequence length="589" mass="64438">MDCCAAQLVAEFITVTRLISCIKWRGQGEPHRPNAQTEQSTRLRGSRRTRAKDRQSADILHSSMGAGADDTTLHFAGHALVSSLQPQVAAVFFASAACTLALAVLLGSMRLRPPWWCACAVCEAYLTASWTGEFDNLCDWFAHLLRREPGRTVHVHVLGNVLTANPATVEHMLRGRFENYPKGAPFSAILADFLGRGIFNVDGDAWLFQRKLAAAELASPAIRAFAASVVSSELRCRLIPLLRSASAGGQQQSGGEKLLDLQDVFRRFAFDCICRISFGLDPGCLELSLPMSSFADAFDTASMLSARRAAAPMHVFWKLKRLLNIGDERELRDAIGLVDDLAAEVIRQRRKLGSAAATSGDDLLSRFMGSISDDKYLRDIVVSFMLAGRDTVASALTAFFLLLSDHPHVADAIRDEVSRVAGDHQQPTIASSDTLKDMHYVHAALHECMRLFPPVQFDSKFAAGEDTLPDGTPVAKGTRVTYHAYAMGRMESVWGPDCAEFRPERWLRGGRFVAESPYRYPVFQGGVRVCIGKELAIMEMKAAIVAVVQGFDVETVGRSSRRPRFAPGLTAAFAGGVPVRVRQRSPPPG</sequence>
<dbReference type="Proteomes" id="UP001732700">
    <property type="component" value="Chromosome 1A"/>
</dbReference>
<evidence type="ECO:0000313" key="2">
    <source>
        <dbReference type="Proteomes" id="UP001732700"/>
    </source>
</evidence>
<proteinExistence type="predicted"/>